<dbReference type="PANTHER" id="PTHR28680:SF1">
    <property type="entry name" value="CENTROMERE PROTEIN X"/>
    <property type="match status" value="1"/>
</dbReference>
<dbReference type="OMA" id="FKAKTIQ"/>
<comment type="similarity">
    <text evidence="2">Belongs to the CENP-X/MHF2 family.</text>
</comment>
<evidence type="ECO:0000256" key="8">
    <source>
        <dbReference type="ARBA" id="ARBA00047146"/>
    </source>
</evidence>
<sequence length="87" mass="10008">MDVEDYDISKLTSKFKIEAIREVLKLHFVDSKTRITEDVLQLVAEVIRIITTEATLRASRQASIEGLVEVQILHVEKILPQLMLDFI</sequence>
<dbReference type="GO" id="GO:0006281">
    <property type="term" value="P:DNA repair"/>
    <property type="evidence" value="ECO:0007669"/>
    <property type="project" value="UniProtKB-KW"/>
</dbReference>
<dbReference type="InterPro" id="IPR018552">
    <property type="entry name" value="CENP-X"/>
</dbReference>
<keyword evidence="5" id="KW-0238">DNA-binding</keyword>
<evidence type="ECO:0000313" key="10">
    <source>
        <dbReference type="Proteomes" id="UP000027135"/>
    </source>
</evidence>
<dbReference type="GO" id="GO:0051382">
    <property type="term" value="P:kinetochore assembly"/>
    <property type="evidence" value="ECO:0007669"/>
    <property type="project" value="InterPro"/>
</dbReference>
<evidence type="ECO:0000256" key="4">
    <source>
        <dbReference type="ARBA" id="ARBA00022763"/>
    </source>
</evidence>
<evidence type="ECO:0000256" key="2">
    <source>
        <dbReference type="ARBA" id="ARBA00009359"/>
    </source>
</evidence>
<dbReference type="eggNOG" id="ENOG502S98G">
    <property type="taxonomic scope" value="Eukaryota"/>
</dbReference>
<evidence type="ECO:0000256" key="7">
    <source>
        <dbReference type="ARBA" id="ARBA00023242"/>
    </source>
</evidence>
<dbReference type="Gene3D" id="6.10.130.30">
    <property type="match status" value="1"/>
</dbReference>
<dbReference type="GO" id="GO:0043240">
    <property type="term" value="C:Fanconi anaemia nuclear complex"/>
    <property type="evidence" value="ECO:0007669"/>
    <property type="project" value="TreeGrafter"/>
</dbReference>
<organism evidence="9 10">
    <name type="scientific">Zootermopsis nevadensis</name>
    <name type="common">Dampwood termite</name>
    <dbReference type="NCBI Taxonomy" id="136037"/>
    <lineage>
        <taxon>Eukaryota</taxon>
        <taxon>Metazoa</taxon>
        <taxon>Ecdysozoa</taxon>
        <taxon>Arthropoda</taxon>
        <taxon>Hexapoda</taxon>
        <taxon>Insecta</taxon>
        <taxon>Pterygota</taxon>
        <taxon>Neoptera</taxon>
        <taxon>Polyneoptera</taxon>
        <taxon>Dictyoptera</taxon>
        <taxon>Blattodea</taxon>
        <taxon>Blattoidea</taxon>
        <taxon>Termitoidae</taxon>
        <taxon>Termopsidae</taxon>
        <taxon>Zootermopsis</taxon>
    </lineage>
</organism>
<keyword evidence="10" id="KW-1185">Reference proteome</keyword>
<evidence type="ECO:0000313" key="9">
    <source>
        <dbReference type="EMBL" id="KDR11906.1"/>
    </source>
</evidence>
<dbReference type="CDD" id="cd22921">
    <property type="entry name" value="HFD_CENP-X"/>
    <property type="match status" value="1"/>
</dbReference>
<keyword evidence="7" id="KW-0539">Nucleus</keyword>
<dbReference type="GO" id="GO:0031297">
    <property type="term" value="P:replication fork processing"/>
    <property type="evidence" value="ECO:0007669"/>
    <property type="project" value="TreeGrafter"/>
</dbReference>
<reference evidence="9 10" key="1">
    <citation type="journal article" date="2014" name="Nat. Commun.">
        <title>Molecular traces of alternative social organization in a termite genome.</title>
        <authorList>
            <person name="Terrapon N."/>
            <person name="Li C."/>
            <person name="Robertson H.M."/>
            <person name="Ji L."/>
            <person name="Meng X."/>
            <person name="Booth W."/>
            <person name="Chen Z."/>
            <person name="Childers C.P."/>
            <person name="Glastad K.M."/>
            <person name="Gokhale K."/>
            <person name="Gowin J."/>
            <person name="Gronenberg W."/>
            <person name="Hermansen R.A."/>
            <person name="Hu H."/>
            <person name="Hunt B.G."/>
            <person name="Huylmans A.K."/>
            <person name="Khalil S.M."/>
            <person name="Mitchell R.D."/>
            <person name="Munoz-Torres M.C."/>
            <person name="Mustard J.A."/>
            <person name="Pan H."/>
            <person name="Reese J.T."/>
            <person name="Scharf M.E."/>
            <person name="Sun F."/>
            <person name="Vogel H."/>
            <person name="Xiao J."/>
            <person name="Yang W."/>
            <person name="Yang Z."/>
            <person name="Yang Z."/>
            <person name="Zhou J."/>
            <person name="Zhu J."/>
            <person name="Brent C.S."/>
            <person name="Elsik C.G."/>
            <person name="Goodisman M.A."/>
            <person name="Liberles D.A."/>
            <person name="Roe R.M."/>
            <person name="Vargo E.L."/>
            <person name="Vilcinskas A."/>
            <person name="Wang J."/>
            <person name="Bornberg-Bauer E."/>
            <person name="Korb J."/>
            <person name="Zhang G."/>
            <person name="Liebig J."/>
        </authorList>
    </citation>
    <scope>NUCLEOTIDE SEQUENCE [LARGE SCALE GENOMIC DNA]</scope>
    <source>
        <tissue evidence="9">Whole organism</tissue>
    </source>
</reference>
<dbReference type="GO" id="GO:0071821">
    <property type="term" value="C:FANCM-MHF complex"/>
    <property type="evidence" value="ECO:0007669"/>
    <property type="project" value="TreeGrafter"/>
</dbReference>
<accession>A0A067QR41</accession>
<name>A0A067QR41_ZOONE</name>
<evidence type="ECO:0000256" key="3">
    <source>
        <dbReference type="ARBA" id="ARBA00016388"/>
    </source>
</evidence>
<dbReference type="Pfam" id="PF09415">
    <property type="entry name" value="CENP-X"/>
    <property type="match status" value="1"/>
</dbReference>
<dbReference type="STRING" id="136037.A0A067QR41"/>
<keyword evidence="6" id="KW-0234">DNA repair</keyword>
<comment type="subunit">
    <text evidence="8">Heterodimer with CENPX, sometimes called MHF; this interaction stabilizes both partners. MHF heterodimers can assemble to form tetrameric structures. MHF also coassemble with CENPT-CENPW heterodimers at centromeres to form the tetrameric CENP-T-W-S-X complex. Forms a discrete complex with FANCM and CENPX, called FANCM-MHF; this interaction, probably mediated by direct binding between CENPS and FANCM, leads to synergistic activation of double-stranded DNA binding and strongly stimulates FANCM-mediated DNA remodeling. Recruited by FANCM to the Fanconi anemia (FA) core complex, which consists of CENPS, CENPX, FANCA, FANCB, FANCC, FANCE, FANCF, FANCG, FANCL, FANCM, FAAP24 and FAAP100. The FA core complex associates with Bloom syndrome (BLM) complex, which consists of at least BLM, DNA topoisomerase 3-alpha (TOP3A), RMI1/BLAP75, RPA1/RPA70 and RPA2/RPA32. The super complex between FA and BLM is called BRAFT.</text>
</comment>
<dbReference type="AlphaFoldDB" id="A0A067QR41"/>
<evidence type="ECO:0000256" key="6">
    <source>
        <dbReference type="ARBA" id="ARBA00023204"/>
    </source>
</evidence>
<keyword evidence="4" id="KW-0227">DNA damage</keyword>
<evidence type="ECO:0000256" key="1">
    <source>
        <dbReference type="ARBA" id="ARBA00004123"/>
    </source>
</evidence>
<dbReference type="GO" id="GO:0003677">
    <property type="term" value="F:DNA binding"/>
    <property type="evidence" value="ECO:0007669"/>
    <property type="project" value="UniProtKB-KW"/>
</dbReference>
<dbReference type="OrthoDB" id="2500381at2759"/>
<gene>
    <name evidence="9" type="ORF">L798_13793</name>
</gene>
<dbReference type="EMBL" id="KK853060">
    <property type="protein sequence ID" value="KDR11906.1"/>
    <property type="molecule type" value="Genomic_DNA"/>
</dbReference>
<dbReference type="Proteomes" id="UP000027135">
    <property type="component" value="Unassembled WGS sequence"/>
</dbReference>
<evidence type="ECO:0000256" key="5">
    <source>
        <dbReference type="ARBA" id="ARBA00023125"/>
    </source>
</evidence>
<dbReference type="InParanoid" id="A0A067QR41"/>
<comment type="subcellular location">
    <subcellularLocation>
        <location evidence="1">Nucleus</location>
    </subcellularLocation>
</comment>
<dbReference type="PANTHER" id="PTHR28680">
    <property type="entry name" value="CENTROMERE PROTEIN X"/>
    <property type="match status" value="1"/>
</dbReference>
<protein>
    <recommendedName>
        <fullName evidence="3">Centromere protein X</fullName>
    </recommendedName>
</protein>
<proteinExistence type="inferred from homology"/>
<dbReference type="GO" id="GO:0000712">
    <property type="term" value="P:resolution of meiotic recombination intermediates"/>
    <property type="evidence" value="ECO:0007669"/>
    <property type="project" value="TreeGrafter"/>
</dbReference>